<dbReference type="AlphaFoldDB" id="A0AA36HUA3"/>
<feature type="transmembrane region" description="Helical" evidence="6">
    <location>
        <begin position="499"/>
        <end position="519"/>
    </location>
</feature>
<name>A0AA36HUA3_9DINO</name>
<keyword evidence="5 6" id="KW-0472">Membrane</keyword>
<feature type="transmembrane region" description="Helical" evidence="6">
    <location>
        <begin position="397"/>
        <end position="416"/>
    </location>
</feature>
<proteinExistence type="predicted"/>
<accession>A0AA36HUA3</accession>
<feature type="transmembrane region" description="Helical" evidence="6">
    <location>
        <begin position="75"/>
        <end position="96"/>
    </location>
</feature>
<evidence type="ECO:0000256" key="6">
    <source>
        <dbReference type="SAM" id="Phobius"/>
    </source>
</evidence>
<feature type="transmembrane region" description="Helical" evidence="6">
    <location>
        <begin position="125"/>
        <end position="146"/>
    </location>
</feature>
<dbReference type="GO" id="GO:0005886">
    <property type="term" value="C:plasma membrane"/>
    <property type="evidence" value="ECO:0007669"/>
    <property type="project" value="UniProtKB-SubCell"/>
</dbReference>
<evidence type="ECO:0000313" key="8">
    <source>
        <dbReference type="Proteomes" id="UP001178507"/>
    </source>
</evidence>
<evidence type="ECO:0000256" key="2">
    <source>
        <dbReference type="ARBA" id="ARBA00022475"/>
    </source>
</evidence>
<dbReference type="PANTHER" id="PTHR30509">
    <property type="entry name" value="P-HYDROXYBENZOIC ACID EFFLUX PUMP SUBUNIT-RELATED"/>
    <property type="match status" value="1"/>
</dbReference>
<dbReference type="Pfam" id="PF11744">
    <property type="entry name" value="ALMT"/>
    <property type="match status" value="1"/>
</dbReference>
<evidence type="ECO:0000313" key="7">
    <source>
        <dbReference type="EMBL" id="CAJ1374890.1"/>
    </source>
</evidence>
<keyword evidence="3 6" id="KW-0812">Transmembrane</keyword>
<protein>
    <submittedName>
        <fullName evidence="7">Uncharacterized protein</fullName>
    </submittedName>
</protein>
<keyword evidence="2" id="KW-1003">Cell membrane</keyword>
<feature type="transmembrane region" description="Helical" evidence="6">
    <location>
        <begin position="531"/>
        <end position="551"/>
    </location>
</feature>
<sequence length="829" mass="91449">MLVTFSTDLYATLSFIDDRHPIGRAPGGPGMAIFCAILLNDVNFGRTVLNCWGCMCTSIPTILLVSLALLPGKSYGPAIGIPVICLSTFTISMLNLHPMGKRLSISVVALCLITSPAEELYLKPFFLLAACLVGMCFAFVGLLLPWPRCAVQELRHRMAYCAWSLHQVLHGLLEAFAGDVRARSKTSCDLRCAALAFLQKNMFFCNTRLFEARFGHRRSRAINEHAILLKALDEMLLSALVMNDVLSSVDWSASDLYDRIMETCGDEQKTLLRKVNRCFGFLVQHDFDEDEASACAAHLLEARRAWEARYSEARFRMLYEGNTRPHALSKVLVSVNAFLFEVDVVIQILYHLLAESDRLMEKKAVFGKPLLDDLFPEQQHLRKYVAGPLDAEARRHLIVSAKLTLAMLLATLYGFFLPLGEVNFLPAYTIAYIGVESTAGSNLTFSVMRCIGTLAAAIFAETVVLACVYVEDGLGELLLVTCALTLFMIPSVYVRSAPFVSYGGSTAAFTAGILLIDAPRGSEYMKMNIPARVYDTCVGAMIFILVELFVLPGTSQQLIFPRIKASLRTAASDVASFSHSLTHELSAKSSSDTASESDGESLEARADRVFLLQGLPTYAQRYGAASMQETLQNNNGMEPNLWRASVNPSLLQPILTQEPELLCNSLQLVRIQKYALGKDGSSDSKVFGAVSFKSPLLPAISSVLCDDIGRNLGLWVSRIEEVIDKLASEPFEDDSDTDLRGRDTIFYATEDVATVKEALWRRFEVAIQEVQAAHPRKFPSNEEVKLAASVMLGISQLLDNLSNMKRPLILAESTLRIASTHRPTLFVAT</sequence>
<feature type="transmembrane region" description="Helical" evidence="6">
    <location>
        <begin position="451"/>
        <end position="470"/>
    </location>
</feature>
<gene>
    <name evidence="7" type="ORF">EVOR1521_LOCUS4310</name>
</gene>
<evidence type="ECO:0000256" key="3">
    <source>
        <dbReference type="ARBA" id="ARBA00022692"/>
    </source>
</evidence>
<dbReference type="PANTHER" id="PTHR30509:SF9">
    <property type="entry name" value="MULTIDRUG RESISTANCE PROTEIN MDTO"/>
    <property type="match status" value="1"/>
</dbReference>
<reference evidence="7" key="1">
    <citation type="submission" date="2023-08" db="EMBL/GenBank/DDBJ databases">
        <authorList>
            <person name="Chen Y."/>
            <person name="Shah S."/>
            <person name="Dougan E. K."/>
            <person name="Thang M."/>
            <person name="Chan C."/>
        </authorList>
    </citation>
    <scope>NUCLEOTIDE SEQUENCE</scope>
</reference>
<feature type="transmembrane region" description="Helical" evidence="6">
    <location>
        <begin position="477"/>
        <end position="493"/>
    </location>
</feature>
<feature type="transmembrane region" description="Helical" evidence="6">
    <location>
        <begin position="48"/>
        <end position="69"/>
    </location>
</feature>
<dbReference type="EMBL" id="CAUJNA010000281">
    <property type="protein sequence ID" value="CAJ1374890.1"/>
    <property type="molecule type" value="Genomic_DNA"/>
</dbReference>
<evidence type="ECO:0000256" key="4">
    <source>
        <dbReference type="ARBA" id="ARBA00022989"/>
    </source>
</evidence>
<keyword evidence="4 6" id="KW-1133">Transmembrane helix</keyword>
<dbReference type="Proteomes" id="UP001178507">
    <property type="component" value="Unassembled WGS sequence"/>
</dbReference>
<keyword evidence="8" id="KW-1185">Reference proteome</keyword>
<organism evidence="7 8">
    <name type="scientific">Effrenium voratum</name>
    <dbReference type="NCBI Taxonomy" id="2562239"/>
    <lineage>
        <taxon>Eukaryota</taxon>
        <taxon>Sar</taxon>
        <taxon>Alveolata</taxon>
        <taxon>Dinophyceae</taxon>
        <taxon>Suessiales</taxon>
        <taxon>Symbiodiniaceae</taxon>
        <taxon>Effrenium</taxon>
    </lineage>
</organism>
<comment type="caution">
    <text evidence="7">The sequence shown here is derived from an EMBL/GenBank/DDBJ whole genome shotgun (WGS) entry which is preliminary data.</text>
</comment>
<evidence type="ECO:0000256" key="1">
    <source>
        <dbReference type="ARBA" id="ARBA00004651"/>
    </source>
</evidence>
<dbReference type="InterPro" id="IPR020966">
    <property type="entry name" value="ALMT"/>
</dbReference>
<dbReference type="GO" id="GO:0015743">
    <property type="term" value="P:malate transport"/>
    <property type="evidence" value="ECO:0007669"/>
    <property type="project" value="InterPro"/>
</dbReference>
<comment type="subcellular location">
    <subcellularLocation>
        <location evidence="1">Cell membrane</location>
        <topology evidence="1">Multi-pass membrane protein</topology>
    </subcellularLocation>
</comment>
<evidence type="ECO:0000256" key="5">
    <source>
        <dbReference type="ARBA" id="ARBA00023136"/>
    </source>
</evidence>